<dbReference type="GO" id="GO:0005524">
    <property type="term" value="F:ATP binding"/>
    <property type="evidence" value="ECO:0007669"/>
    <property type="project" value="UniProtKB-KW"/>
</dbReference>
<gene>
    <name evidence="6" type="ORF">BJEO58_02714</name>
</gene>
<dbReference type="GO" id="GO:0008641">
    <property type="term" value="F:ubiquitin-like modifier activating enzyme activity"/>
    <property type="evidence" value="ECO:0007669"/>
    <property type="project" value="InterPro"/>
</dbReference>
<evidence type="ECO:0000256" key="3">
    <source>
        <dbReference type="ARBA" id="ARBA00022840"/>
    </source>
</evidence>
<organism evidence="6 7">
    <name type="scientific">Brevibacterium jeotgali</name>
    <dbReference type="NCBI Taxonomy" id="1262550"/>
    <lineage>
        <taxon>Bacteria</taxon>
        <taxon>Bacillati</taxon>
        <taxon>Actinomycetota</taxon>
        <taxon>Actinomycetes</taxon>
        <taxon>Micrococcales</taxon>
        <taxon>Brevibacteriaceae</taxon>
        <taxon>Brevibacterium</taxon>
    </lineage>
</organism>
<proteinExistence type="predicted"/>
<dbReference type="GO" id="GO:0016779">
    <property type="term" value="F:nucleotidyltransferase activity"/>
    <property type="evidence" value="ECO:0007669"/>
    <property type="project" value="UniProtKB-KW"/>
</dbReference>
<protein>
    <submittedName>
        <fullName evidence="6">Adenylyltransferase and sulfurtransferase</fullName>
    </submittedName>
</protein>
<name>A0A2H1L8I7_9MICO</name>
<dbReference type="FunFam" id="3.40.50.720:FF:000033">
    <property type="entry name" value="Adenylyltransferase and sulfurtransferase MOCS3"/>
    <property type="match status" value="1"/>
</dbReference>
<dbReference type="InterPro" id="IPR045886">
    <property type="entry name" value="ThiF/MoeB/HesA"/>
</dbReference>
<evidence type="ECO:0000313" key="6">
    <source>
        <dbReference type="EMBL" id="SMY13105.1"/>
    </source>
</evidence>
<dbReference type="AlphaFoldDB" id="A0A2H1L8I7"/>
<evidence type="ECO:0000256" key="4">
    <source>
        <dbReference type="SAM" id="MobiDB-lite"/>
    </source>
</evidence>
<dbReference type="Proteomes" id="UP000234462">
    <property type="component" value="Unassembled WGS sequence"/>
</dbReference>
<dbReference type="OrthoDB" id="9804286at2"/>
<keyword evidence="7" id="KW-1185">Reference proteome</keyword>
<dbReference type="InterPro" id="IPR000594">
    <property type="entry name" value="ThiF_NAD_FAD-bd"/>
</dbReference>
<dbReference type="InterPro" id="IPR035985">
    <property type="entry name" value="Ubiquitin-activating_enz"/>
</dbReference>
<reference evidence="7" key="1">
    <citation type="submission" date="2017-03" db="EMBL/GenBank/DDBJ databases">
        <authorList>
            <person name="Monnet C."/>
        </authorList>
    </citation>
    <scope>NUCLEOTIDE SEQUENCE [LARGE SCALE GENOMIC DNA]</scope>
    <source>
        <strain evidence="7">SJ5-8</strain>
    </source>
</reference>
<keyword evidence="3" id="KW-0067">ATP-binding</keyword>
<dbReference type="PANTHER" id="PTHR10953">
    <property type="entry name" value="UBIQUITIN-ACTIVATING ENZYME E1"/>
    <property type="match status" value="1"/>
</dbReference>
<dbReference type="PROSITE" id="PS50206">
    <property type="entry name" value="RHODANESE_3"/>
    <property type="match status" value="1"/>
</dbReference>
<accession>A0A2H1L8I7</accession>
<keyword evidence="2" id="KW-0547">Nucleotide-binding</keyword>
<evidence type="ECO:0000256" key="1">
    <source>
        <dbReference type="ARBA" id="ARBA00022679"/>
    </source>
</evidence>
<dbReference type="Gene3D" id="3.40.50.720">
    <property type="entry name" value="NAD(P)-binding Rossmann-like Domain"/>
    <property type="match status" value="1"/>
</dbReference>
<feature type="region of interest" description="Disordered" evidence="4">
    <location>
        <begin position="1"/>
        <end position="23"/>
    </location>
</feature>
<evidence type="ECO:0000313" key="7">
    <source>
        <dbReference type="Proteomes" id="UP000234462"/>
    </source>
</evidence>
<dbReference type="EMBL" id="FXZM01000016">
    <property type="protein sequence ID" value="SMY13105.1"/>
    <property type="molecule type" value="Genomic_DNA"/>
</dbReference>
<dbReference type="InterPro" id="IPR036873">
    <property type="entry name" value="Rhodanese-like_dom_sf"/>
</dbReference>
<dbReference type="GO" id="GO:0005829">
    <property type="term" value="C:cytosol"/>
    <property type="evidence" value="ECO:0007669"/>
    <property type="project" value="TreeGrafter"/>
</dbReference>
<dbReference type="Pfam" id="PF00899">
    <property type="entry name" value="ThiF"/>
    <property type="match status" value="1"/>
</dbReference>
<dbReference type="SMART" id="SM00450">
    <property type="entry name" value="RHOD"/>
    <property type="match status" value="1"/>
</dbReference>
<dbReference type="CDD" id="cd00757">
    <property type="entry name" value="ThiF_MoeB_HesA_family"/>
    <property type="match status" value="1"/>
</dbReference>
<dbReference type="PANTHER" id="PTHR10953:SF102">
    <property type="entry name" value="ADENYLYLTRANSFERASE AND SULFURTRANSFERASE MOCS3"/>
    <property type="match status" value="1"/>
</dbReference>
<dbReference type="InterPro" id="IPR001763">
    <property type="entry name" value="Rhodanese-like_dom"/>
</dbReference>
<dbReference type="GO" id="GO:0008146">
    <property type="term" value="F:sulfotransferase activity"/>
    <property type="evidence" value="ECO:0007669"/>
    <property type="project" value="TreeGrafter"/>
</dbReference>
<dbReference type="SUPFAM" id="SSF52821">
    <property type="entry name" value="Rhodanese/Cell cycle control phosphatase"/>
    <property type="match status" value="1"/>
</dbReference>
<evidence type="ECO:0000259" key="5">
    <source>
        <dbReference type="PROSITE" id="PS50206"/>
    </source>
</evidence>
<dbReference type="GO" id="GO:0004792">
    <property type="term" value="F:thiosulfate-cyanide sulfurtransferase activity"/>
    <property type="evidence" value="ECO:0007669"/>
    <property type="project" value="TreeGrafter"/>
</dbReference>
<feature type="domain" description="Rhodanese" evidence="5">
    <location>
        <begin position="350"/>
        <end position="462"/>
    </location>
</feature>
<feature type="region of interest" description="Disordered" evidence="4">
    <location>
        <begin position="284"/>
        <end position="349"/>
    </location>
</feature>
<dbReference type="Gene3D" id="3.40.250.10">
    <property type="entry name" value="Rhodanese-like domain"/>
    <property type="match status" value="1"/>
</dbReference>
<keyword evidence="1 6" id="KW-0808">Transferase</keyword>
<keyword evidence="6" id="KW-0548">Nucleotidyltransferase</keyword>
<dbReference type="CDD" id="cd00158">
    <property type="entry name" value="RHOD"/>
    <property type="match status" value="1"/>
</dbReference>
<dbReference type="Pfam" id="PF00581">
    <property type="entry name" value="Rhodanese"/>
    <property type="match status" value="1"/>
</dbReference>
<sequence length="471" mass="48294">MSPGAGSGVGSGVSPGAEPGGDLAGRYARQVRVPGVGESGQEKLAQARVLLVGAGGLGSPAGQYLAAAGIGTIGIVDDDRVEVSNLHRQIVHRTADIGRPKVDSAADALRALNPEVTVVTHALRLTPDTVMEVVEGYDVVVDGADSFAARYVVSDACTLLDIPHVWAAVLTDGGQLSVFHASHGPVYRDLLPVMPPAGAVPSCAAAGVLGTVPGVLGTAMAGEVLKLVLGIGRPAIGRVLVYDMLTAEWETVPLVRSPRVTRPQTAADVGRGVPRQVSATQLGAAPADVVGSVGASESPPNPRGTGERFEGRARSRVRRTSHASPAEYVGREPEGPGTGGAVGPPTLISDGPRTLIVDVRTPAEAADGMIPGARLLPLDRIASDPGAAAAQMRAWAVQIDAESLTDTVDVYIHCHAGARSARALDMLGPYAEVDDSQPPALRLHDVVGGYEAWVRAFPDQCARPEGGAGPE</sequence>
<dbReference type="SUPFAM" id="SSF69572">
    <property type="entry name" value="Activating enzymes of the ubiquitin-like proteins"/>
    <property type="match status" value="1"/>
</dbReference>
<evidence type="ECO:0000256" key="2">
    <source>
        <dbReference type="ARBA" id="ARBA00022741"/>
    </source>
</evidence>